<proteinExistence type="predicted"/>
<keyword evidence="1" id="KW-0472">Membrane</keyword>
<evidence type="ECO:0000313" key="2">
    <source>
        <dbReference type="EMBL" id="CAG6745597.1"/>
    </source>
</evidence>
<sequence>MKILYVSPYPLLHFISSPLSTIVSFFVFSSSSTTITSIVYLMSSSHLCSTSTLPSPIPLKLIPLFCPSFYFCFPLINTVYSFLFFLSPTISLPPPVPCPY</sequence>
<reference evidence="2" key="1">
    <citation type="submission" date="2021-05" db="EMBL/GenBank/DDBJ databases">
        <authorList>
            <person name="Alioto T."/>
            <person name="Alioto T."/>
            <person name="Gomez Garrido J."/>
        </authorList>
    </citation>
    <scope>NUCLEOTIDE SEQUENCE</scope>
</reference>
<name>A0A8D8ZGK1_9HEMI</name>
<feature type="transmembrane region" description="Helical" evidence="1">
    <location>
        <begin position="20"/>
        <end position="41"/>
    </location>
</feature>
<keyword evidence="1" id="KW-1133">Transmembrane helix</keyword>
<dbReference type="EMBL" id="HBUF01502089">
    <property type="protein sequence ID" value="CAG6745597.1"/>
    <property type="molecule type" value="Transcribed_RNA"/>
</dbReference>
<keyword evidence="1" id="KW-0812">Transmembrane</keyword>
<feature type="transmembrane region" description="Helical" evidence="1">
    <location>
        <begin position="61"/>
        <end position="86"/>
    </location>
</feature>
<dbReference type="AlphaFoldDB" id="A0A8D8ZGK1"/>
<organism evidence="2">
    <name type="scientific">Cacopsylla melanoneura</name>
    <dbReference type="NCBI Taxonomy" id="428564"/>
    <lineage>
        <taxon>Eukaryota</taxon>
        <taxon>Metazoa</taxon>
        <taxon>Ecdysozoa</taxon>
        <taxon>Arthropoda</taxon>
        <taxon>Hexapoda</taxon>
        <taxon>Insecta</taxon>
        <taxon>Pterygota</taxon>
        <taxon>Neoptera</taxon>
        <taxon>Paraneoptera</taxon>
        <taxon>Hemiptera</taxon>
        <taxon>Sternorrhyncha</taxon>
        <taxon>Psylloidea</taxon>
        <taxon>Psyllidae</taxon>
        <taxon>Psyllinae</taxon>
        <taxon>Cacopsylla</taxon>
    </lineage>
</organism>
<evidence type="ECO:0000256" key="1">
    <source>
        <dbReference type="SAM" id="Phobius"/>
    </source>
</evidence>
<protein>
    <submittedName>
        <fullName evidence="2">Uncharacterized protein</fullName>
    </submittedName>
</protein>
<accession>A0A8D8ZGK1</accession>